<dbReference type="GO" id="GO:0016899">
    <property type="term" value="F:oxidoreductase activity, acting on the CH-OH group of donors, oxygen as acceptor"/>
    <property type="evidence" value="ECO:0007669"/>
    <property type="project" value="InterPro"/>
</dbReference>
<sequence length="112" mass="13294">MSRPAGKGDRYYRVGIIMYLPTMDARQRRQITEEFFHDRHMTQAQLWDHYSGFEHWAKIEVPKDKEELAALQARLKKKFPVDAYNQARKVLDPNRILSNNMLEKLFPSSEVV</sequence>
<accession>A0AAE1SZF6</accession>
<name>A0AAE1SZF6_9SOLA</name>
<evidence type="ECO:0000313" key="1">
    <source>
        <dbReference type="EMBL" id="KAK4378002.1"/>
    </source>
</evidence>
<gene>
    <name evidence="1" type="ORF">RND71_004298</name>
</gene>
<reference evidence="1" key="1">
    <citation type="submission" date="2023-12" db="EMBL/GenBank/DDBJ databases">
        <title>Genome assembly of Anisodus tanguticus.</title>
        <authorList>
            <person name="Wang Y.-J."/>
        </authorList>
    </citation>
    <scope>NUCLEOTIDE SEQUENCE</scope>
    <source>
        <strain evidence="1">KB-2021</strain>
        <tissue evidence="1">Leaf</tissue>
    </source>
</reference>
<dbReference type="EMBL" id="JAVYJV010000002">
    <property type="protein sequence ID" value="KAK4378002.1"/>
    <property type="molecule type" value="Genomic_DNA"/>
</dbReference>
<proteinExistence type="predicted"/>
<protein>
    <submittedName>
        <fullName evidence="1">Uncharacterized protein</fullName>
    </submittedName>
</protein>
<dbReference type="AlphaFoldDB" id="A0AAE1SZF6"/>
<keyword evidence="2" id="KW-1185">Reference proteome</keyword>
<comment type="caution">
    <text evidence="1">The sequence shown here is derived from an EMBL/GenBank/DDBJ whole genome shotgun (WGS) entry which is preliminary data.</text>
</comment>
<dbReference type="PANTHER" id="PTHR43762">
    <property type="entry name" value="L-GULONOLACTONE OXIDASE"/>
    <property type="match status" value="1"/>
</dbReference>
<dbReference type="PANTHER" id="PTHR43762:SF1">
    <property type="entry name" value="D-ARABINONO-1,4-LACTONE OXIDASE"/>
    <property type="match status" value="1"/>
</dbReference>
<evidence type="ECO:0000313" key="2">
    <source>
        <dbReference type="Proteomes" id="UP001291623"/>
    </source>
</evidence>
<organism evidence="1 2">
    <name type="scientific">Anisodus tanguticus</name>
    <dbReference type="NCBI Taxonomy" id="243964"/>
    <lineage>
        <taxon>Eukaryota</taxon>
        <taxon>Viridiplantae</taxon>
        <taxon>Streptophyta</taxon>
        <taxon>Embryophyta</taxon>
        <taxon>Tracheophyta</taxon>
        <taxon>Spermatophyta</taxon>
        <taxon>Magnoliopsida</taxon>
        <taxon>eudicotyledons</taxon>
        <taxon>Gunneridae</taxon>
        <taxon>Pentapetalae</taxon>
        <taxon>asterids</taxon>
        <taxon>lamiids</taxon>
        <taxon>Solanales</taxon>
        <taxon>Solanaceae</taxon>
        <taxon>Solanoideae</taxon>
        <taxon>Hyoscyameae</taxon>
        <taxon>Anisodus</taxon>
    </lineage>
</organism>
<dbReference type="Proteomes" id="UP001291623">
    <property type="component" value="Unassembled WGS sequence"/>
</dbReference>
<dbReference type="InterPro" id="IPR010031">
    <property type="entry name" value="FAD_lactone_oxidase-like"/>
</dbReference>